<keyword evidence="2" id="KW-1185">Reference proteome</keyword>
<accession>A0ABX1C019</accession>
<dbReference type="EMBL" id="JAATEN010000012">
    <property type="protein sequence ID" value="NJQ02096.1"/>
    <property type="molecule type" value="Genomic_DNA"/>
</dbReference>
<reference evidence="1 2" key="1">
    <citation type="submission" date="2020-03" db="EMBL/GenBank/DDBJ databases">
        <title>WGS of actinomycetes isolated from Thailand.</title>
        <authorList>
            <person name="Thawai C."/>
        </authorList>
    </citation>
    <scope>NUCLEOTIDE SEQUENCE [LARGE SCALE GENOMIC DNA]</scope>
    <source>
        <strain evidence="1 2">PLAI 1-29</strain>
    </source>
</reference>
<comment type="caution">
    <text evidence="1">The sequence shown here is derived from an EMBL/GenBank/DDBJ whole genome shotgun (WGS) entry which is preliminary data.</text>
</comment>
<dbReference type="Proteomes" id="UP000695264">
    <property type="component" value="Unassembled WGS sequence"/>
</dbReference>
<name>A0ABX1C019_9ACTN</name>
<evidence type="ECO:0008006" key="3">
    <source>
        <dbReference type="Google" id="ProtNLM"/>
    </source>
</evidence>
<sequence length="78" mass="8423">MPRCEVCGNDYAMSFEVRVQSGDVHVFDCFSCAIHRMAPICEHCDARVIGQGMEAGGSFFCGAHCARAEGKVGLVDHV</sequence>
<dbReference type="RefSeq" id="WP_168102732.1">
    <property type="nucleotide sequence ID" value="NZ_JAATEN010000012.1"/>
</dbReference>
<organism evidence="1 2">
    <name type="scientific">Streptomyces zingiberis</name>
    <dbReference type="NCBI Taxonomy" id="2053010"/>
    <lineage>
        <taxon>Bacteria</taxon>
        <taxon>Bacillati</taxon>
        <taxon>Actinomycetota</taxon>
        <taxon>Actinomycetes</taxon>
        <taxon>Kitasatosporales</taxon>
        <taxon>Streptomycetaceae</taxon>
        <taxon>Streptomyces</taxon>
    </lineage>
</organism>
<proteinExistence type="predicted"/>
<gene>
    <name evidence="1" type="ORF">HCK00_16520</name>
</gene>
<evidence type="ECO:0000313" key="1">
    <source>
        <dbReference type="EMBL" id="NJQ02096.1"/>
    </source>
</evidence>
<protein>
    <recommendedName>
        <fullName evidence="3">Prokaryotic metallothionein</fullName>
    </recommendedName>
</protein>
<evidence type="ECO:0000313" key="2">
    <source>
        <dbReference type="Proteomes" id="UP000695264"/>
    </source>
</evidence>